<dbReference type="Gene3D" id="3.40.50.410">
    <property type="entry name" value="von Willebrand factor, type A domain"/>
    <property type="match status" value="1"/>
</dbReference>
<evidence type="ECO:0000259" key="2">
    <source>
        <dbReference type="Pfam" id="PF00092"/>
    </source>
</evidence>
<feature type="signal peptide" evidence="1">
    <location>
        <begin position="1"/>
        <end position="35"/>
    </location>
</feature>
<dbReference type="PANTHER" id="PTHR10579">
    <property type="entry name" value="CALCIUM-ACTIVATED CHLORIDE CHANNEL REGULATOR"/>
    <property type="match status" value="1"/>
</dbReference>
<reference evidence="4 5" key="1">
    <citation type="submission" date="2024-05" db="EMBL/GenBank/DDBJ databases">
        <authorList>
            <person name="Wallberg A."/>
        </authorList>
    </citation>
    <scope>NUCLEOTIDE SEQUENCE [LARGE SCALE GENOMIC DNA]</scope>
</reference>
<protein>
    <submittedName>
        <fullName evidence="4">Uncharacterized protein</fullName>
    </submittedName>
</protein>
<evidence type="ECO:0000256" key="1">
    <source>
        <dbReference type="SAM" id="SignalP"/>
    </source>
</evidence>
<feature type="domain" description="Calcium-activated chloride channel N-terminal" evidence="3">
    <location>
        <begin position="225"/>
        <end position="261"/>
    </location>
</feature>
<dbReference type="EMBL" id="CAXKWB010002869">
    <property type="protein sequence ID" value="CAL4067890.1"/>
    <property type="molecule type" value="Genomic_DNA"/>
</dbReference>
<dbReference type="CDD" id="cd00198">
    <property type="entry name" value="vWFA"/>
    <property type="match status" value="1"/>
</dbReference>
<dbReference type="SUPFAM" id="SSF53300">
    <property type="entry name" value="vWA-like"/>
    <property type="match status" value="1"/>
</dbReference>
<evidence type="ECO:0000313" key="5">
    <source>
        <dbReference type="Proteomes" id="UP001497623"/>
    </source>
</evidence>
<dbReference type="PANTHER" id="PTHR10579:SF177">
    <property type="entry name" value="CALCIUM-ACTIVATED CHLORIDE CHANNEL REGULATOR 4-LIKE PROTEIN"/>
    <property type="match status" value="1"/>
</dbReference>
<feature type="non-terminal residue" evidence="4">
    <location>
        <position position="687"/>
    </location>
</feature>
<dbReference type="Pfam" id="PF00092">
    <property type="entry name" value="VWA"/>
    <property type="match status" value="1"/>
</dbReference>
<feature type="domain" description="VWFA" evidence="2">
    <location>
        <begin position="293"/>
        <end position="425"/>
    </location>
</feature>
<keyword evidence="5" id="KW-1185">Reference proteome</keyword>
<dbReference type="GO" id="GO:0032991">
    <property type="term" value="C:protein-containing complex"/>
    <property type="evidence" value="ECO:0007669"/>
    <property type="project" value="UniProtKB-ARBA"/>
</dbReference>
<dbReference type="InterPro" id="IPR036465">
    <property type="entry name" value="vWFA_dom_sf"/>
</dbReference>
<comment type="caution">
    <text evidence="4">The sequence shown here is derived from an EMBL/GenBank/DDBJ whole genome shotgun (WGS) entry which is preliminary data.</text>
</comment>
<name>A0AAV2Q0A4_MEGNR</name>
<proteinExistence type="predicted"/>
<dbReference type="InterPro" id="IPR002035">
    <property type="entry name" value="VWF_A"/>
</dbReference>
<dbReference type="InterPro" id="IPR051266">
    <property type="entry name" value="CLCR"/>
</dbReference>
<dbReference type="AlphaFoldDB" id="A0AAV2Q0A4"/>
<sequence length="687" mass="76228">MWVKVKVLPMSGPLPPGVAWLAVILVASLLHGSSGYQGDLRLVDNGYEGLVVAISDKIPQDDCSQILHGLKNVLRVFSQKLMSTTGGRASLRAVTIALPRSWRMGGSRNCSVWGPLTTAAVLSDTHIHIYPTLPLHGDLPWTQQSQGCGRPGDFIQIGGNLLKETSTASNDNTARLLLAEWVKFRWGIFTEHGYRNDTIYPETFIIPETTELQVNGCRTQGTDIPFCTESDHRPEAPNKHNAQCVGRAAWDIIKLSQDFRDGSNRPSKSKNPLIPSLRFVQPGVPRIMLVVEDTSVMNVQHNWEFMRKAVRRLIVYDLPDGAHIGIVVFNSVATTTASISEMDSESDVRQRIGSSLPRNPSKVPENDKCLLCGLQEALKTLDSNSASAAGAAIVLITTGSNMIKRKELDKMIYIATQRGIRIEGILYPFKPSKDQLSYHRGIEDLVAATHGSTFYVIDEGFGKESKMSMMMKLMEAFLASVTRTGLPRSSSIPLLIFDEMFQGNQSSLAHGNFIIDDSIGSDVRFSVYYYDIKHVGNTIQLSTPSGKTMDSINMQEEDGDANVIFVNIESAERGEWRFQIENHANSNQGLHIQITAKESKDYEINVRLWTSISLPSINMSDPARPVILYAEVKNGMVPILNANVKTSFQYLGNNYSKNTKYFFDIDLFDNGFGDVEITGSRSLYSKF</sequence>
<dbReference type="Proteomes" id="UP001497623">
    <property type="component" value="Unassembled WGS sequence"/>
</dbReference>
<dbReference type="Pfam" id="PF08434">
    <property type="entry name" value="CLCA"/>
    <property type="match status" value="2"/>
</dbReference>
<accession>A0AAV2Q0A4</accession>
<feature type="domain" description="Calcium-activated chloride channel N-terminal" evidence="3">
    <location>
        <begin position="41"/>
        <end position="198"/>
    </location>
</feature>
<feature type="chain" id="PRO_5043595551" evidence="1">
    <location>
        <begin position="36"/>
        <end position="687"/>
    </location>
</feature>
<dbReference type="InterPro" id="IPR013642">
    <property type="entry name" value="CLCA_N"/>
</dbReference>
<evidence type="ECO:0000313" key="4">
    <source>
        <dbReference type="EMBL" id="CAL4067890.1"/>
    </source>
</evidence>
<gene>
    <name evidence="4" type="ORF">MNOR_LOCUS6792</name>
</gene>
<organism evidence="4 5">
    <name type="scientific">Meganyctiphanes norvegica</name>
    <name type="common">Northern krill</name>
    <name type="synonym">Thysanopoda norvegica</name>
    <dbReference type="NCBI Taxonomy" id="48144"/>
    <lineage>
        <taxon>Eukaryota</taxon>
        <taxon>Metazoa</taxon>
        <taxon>Ecdysozoa</taxon>
        <taxon>Arthropoda</taxon>
        <taxon>Crustacea</taxon>
        <taxon>Multicrustacea</taxon>
        <taxon>Malacostraca</taxon>
        <taxon>Eumalacostraca</taxon>
        <taxon>Eucarida</taxon>
        <taxon>Euphausiacea</taxon>
        <taxon>Euphausiidae</taxon>
        <taxon>Meganyctiphanes</taxon>
    </lineage>
</organism>
<evidence type="ECO:0000259" key="3">
    <source>
        <dbReference type="Pfam" id="PF08434"/>
    </source>
</evidence>
<keyword evidence="1" id="KW-0732">Signal</keyword>